<gene>
    <name evidence="6" type="ORF">DI564_01550</name>
</gene>
<evidence type="ECO:0000313" key="7">
    <source>
        <dbReference type="Proteomes" id="UP000249046"/>
    </source>
</evidence>
<dbReference type="InterPro" id="IPR012628">
    <property type="entry name" value="Toxin_23"/>
</dbReference>
<evidence type="ECO:0000256" key="2">
    <source>
        <dbReference type="ARBA" id="ARBA00022525"/>
    </source>
</evidence>
<dbReference type="GO" id="GO:0005576">
    <property type="term" value="C:extracellular region"/>
    <property type="evidence" value="ECO:0007669"/>
    <property type="project" value="UniProtKB-SubCell"/>
</dbReference>
<dbReference type="GO" id="GO:0090729">
    <property type="term" value="F:toxin activity"/>
    <property type="evidence" value="ECO:0007669"/>
    <property type="project" value="UniProtKB-KW"/>
</dbReference>
<dbReference type="AlphaFoldDB" id="A0A2W5KY26"/>
<dbReference type="Proteomes" id="UP000249046">
    <property type="component" value="Unassembled WGS sequence"/>
</dbReference>
<comment type="subcellular location">
    <subcellularLocation>
        <location evidence="1">Secreted</location>
    </subcellularLocation>
</comment>
<sequence length="20" mass="2223">MYGECKSPRTCCGWAPSCSR</sequence>
<protein>
    <submittedName>
        <fullName evidence="6">Uncharacterized protein</fullName>
    </submittedName>
</protein>
<evidence type="ECO:0000256" key="1">
    <source>
        <dbReference type="ARBA" id="ARBA00004613"/>
    </source>
</evidence>
<proteinExistence type="predicted"/>
<dbReference type="EMBL" id="QFPO01000002">
    <property type="protein sequence ID" value="PZQ19615.1"/>
    <property type="molecule type" value="Genomic_DNA"/>
</dbReference>
<comment type="caution">
    <text evidence="6">The sequence shown here is derived from an EMBL/GenBank/DDBJ whole genome shotgun (WGS) entry which is preliminary data.</text>
</comment>
<dbReference type="GO" id="GO:0019871">
    <property type="term" value="F:sodium channel inhibitor activity"/>
    <property type="evidence" value="ECO:0007669"/>
    <property type="project" value="InterPro"/>
</dbReference>
<keyword evidence="2" id="KW-0964">Secreted</keyword>
<evidence type="ECO:0000256" key="3">
    <source>
        <dbReference type="ARBA" id="ARBA00022656"/>
    </source>
</evidence>
<evidence type="ECO:0000256" key="5">
    <source>
        <dbReference type="SAM" id="MobiDB-lite"/>
    </source>
</evidence>
<feature type="region of interest" description="Disordered" evidence="5">
    <location>
        <begin position="1"/>
        <end position="20"/>
    </location>
</feature>
<evidence type="ECO:0000313" key="6">
    <source>
        <dbReference type="EMBL" id="PZQ19615.1"/>
    </source>
</evidence>
<reference evidence="6 7" key="1">
    <citation type="submission" date="2017-08" db="EMBL/GenBank/DDBJ databases">
        <title>Infants hospitalized years apart are colonized by the same room-sourced microbial strains.</title>
        <authorList>
            <person name="Brooks B."/>
            <person name="Olm M.R."/>
            <person name="Firek B.A."/>
            <person name="Baker R."/>
            <person name="Thomas B.C."/>
            <person name="Morowitz M.J."/>
            <person name="Banfield J.F."/>
        </authorList>
    </citation>
    <scope>NUCLEOTIDE SEQUENCE [LARGE SCALE GENOMIC DNA]</scope>
    <source>
        <strain evidence="6">S2_005_003_R2_42</strain>
    </source>
</reference>
<name>A0A2W5KY26_9GAMM</name>
<organism evidence="6 7">
    <name type="scientific">Rhodanobacter denitrificans</name>
    <dbReference type="NCBI Taxonomy" id="666685"/>
    <lineage>
        <taxon>Bacteria</taxon>
        <taxon>Pseudomonadati</taxon>
        <taxon>Pseudomonadota</taxon>
        <taxon>Gammaproteobacteria</taxon>
        <taxon>Lysobacterales</taxon>
        <taxon>Rhodanobacteraceae</taxon>
        <taxon>Rhodanobacter</taxon>
    </lineage>
</organism>
<accession>A0A2W5KY26</accession>
<keyword evidence="3" id="KW-0800">Toxin</keyword>
<evidence type="ECO:0000256" key="4">
    <source>
        <dbReference type="ARBA" id="ARBA00023157"/>
    </source>
</evidence>
<keyword evidence="4" id="KW-1015">Disulfide bond</keyword>
<dbReference type="Pfam" id="PF08093">
    <property type="entry name" value="Toxin_23"/>
    <property type="match status" value="1"/>
</dbReference>